<dbReference type="EMBL" id="CATNWA010019744">
    <property type="protein sequence ID" value="CAI9614771.1"/>
    <property type="molecule type" value="Genomic_DNA"/>
</dbReference>
<accession>A0ABN9GZ63</accession>
<proteinExistence type="predicted"/>
<gene>
    <name evidence="1" type="ORF">SPARVUS_LOCUS15130826</name>
</gene>
<organism evidence="1 2">
    <name type="scientific">Staurois parvus</name>
    <dbReference type="NCBI Taxonomy" id="386267"/>
    <lineage>
        <taxon>Eukaryota</taxon>
        <taxon>Metazoa</taxon>
        <taxon>Chordata</taxon>
        <taxon>Craniata</taxon>
        <taxon>Vertebrata</taxon>
        <taxon>Euteleostomi</taxon>
        <taxon>Amphibia</taxon>
        <taxon>Batrachia</taxon>
        <taxon>Anura</taxon>
        <taxon>Neobatrachia</taxon>
        <taxon>Ranoidea</taxon>
        <taxon>Ranidae</taxon>
        <taxon>Staurois</taxon>
    </lineage>
</organism>
<name>A0ABN9GZ63_9NEOB</name>
<reference evidence="1" key="1">
    <citation type="submission" date="2023-05" db="EMBL/GenBank/DDBJ databases">
        <authorList>
            <person name="Stuckert A."/>
        </authorList>
    </citation>
    <scope>NUCLEOTIDE SEQUENCE</scope>
</reference>
<dbReference type="Proteomes" id="UP001162483">
    <property type="component" value="Unassembled WGS sequence"/>
</dbReference>
<evidence type="ECO:0000313" key="1">
    <source>
        <dbReference type="EMBL" id="CAI9614771.1"/>
    </source>
</evidence>
<keyword evidence="2" id="KW-1185">Reference proteome</keyword>
<protein>
    <submittedName>
        <fullName evidence="1">Uncharacterized protein</fullName>
    </submittedName>
</protein>
<comment type="caution">
    <text evidence="1">The sequence shown here is derived from an EMBL/GenBank/DDBJ whole genome shotgun (WGS) entry which is preliminary data.</text>
</comment>
<evidence type="ECO:0000313" key="2">
    <source>
        <dbReference type="Proteomes" id="UP001162483"/>
    </source>
</evidence>
<sequence length="63" mass="7299">MCIYYFCLQEPVKHCNSDQQITGAMQVSCRSVRISACSYRMYEQADILTGRINVLPRHSTVPW</sequence>